<proteinExistence type="predicted"/>
<dbReference type="AlphaFoldDB" id="A0A8X6SZZ8"/>
<reference evidence="1" key="1">
    <citation type="submission" date="2020-08" db="EMBL/GenBank/DDBJ databases">
        <title>Multicomponent nature underlies the extraordinary mechanical properties of spider dragline silk.</title>
        <authorList>
            <person name="Kono N."/>
            <person name="Nakamura H."/>
            <person name="Mori M."/>
            <person name="Yoshida Y."/>
            <person name="Ohtoshi R."/>
            <person name="Malay A.D."/>
            <person name="Moran D.A.P."/>
            <person name="Tomita M."/>
            <person name="Numata K."/>
            <person name="Arakawa K."/>
        </authorList>
    </citation>
    <scope>NUCLEOTIDE SEQUENCE</scope>
</reference>
<dbReference type="EMBL" id="BMAU01021356">
    <property type="protein sequence ID" value="GFY20743.1"/>
    <property type="molecule type" value="Genomic_DNA"/>
</dbReference>
<keyword evidence="2" id="KW-1185">Reference proteome</keyword>
<comment type="caution">
    <text evidence="1">The sequence shown here is derived from an EMBL/GenBank/DDBJ whole genome shotgun (WGS) entry which is preliminary data.</text>
</comment>
<gene>
    <name evidence="1" type="ORF">TNCV_1119771</name>
</gene>
<evidence type="ECO:0000313" key="2">
    <source>
        <dbReference type="Proteomes" id="UP000887159"/>
    </source>
</evidence>
<sequence>MNFVSLDLTFDDQVTLVTTTTDSKSSAQQSVEIWRIGSQFRLRSCQSSKVQNYKVLHPSPVCSFKMGPSVSSHSKHISGFNNDTNPFFSSFTQV</sequence>
<evidence type="ECO:0000313" key="1">
    <source>
        <dbReference type="EMBL" id="GFY20743.1"/>
    </source>
</evidence>
<protein>
    <submittedName>
        <fullName evidence="1">Uncharacterized protein</fullName>
    </submittedName>
</protein>
<name>A0A8X6SZZ8_TRICX</name>
<organism evidence="1 2">
    <name type="scientific">Trichonephila clavipes</name>
    <name type="common">Golden silk orbweaver</name>
    <name type="synonym">Nephila clavipes</name>
    <dbReference type="NCBI Taxonomy" id="2585209"/>
    <lineage>
        <taxon>Eukaryota</taxon>
        <taxon>Metazoa</taxon>
        <taxon>Ecdysozoa</taxon>
        <taxon>Arthropoda</taxon>
        <taxon>Chelicerata</taxon>
        <taxon>Arachnida</taxon>
        <taxon>Araneae</taxon>
        <taxon>Araneomorphae</taxon>
        <taxon>Entelegynae</taxon>
        <taxon>Araneoidea</taxon>
        <taxon>Nephilidae</taxon>
        <taxon>Trichonephila</taxon>
    </lineage>
</organism>
<accession>A0A8X6SZZ8</accession>
<dbReference type="Proteomes" id="UP000887159">
    <property type="component" value="Unassembled WGS sequence"/>
</dbReference>